<reference evidence="3 4" key="1">
    <citation type="submission" date="2019-08" db="EMBL/GenBank/DDBJ databases">
        <title>Flavobacterium alkalisoli sp. nov., isolated from rhizosphere soil of Suaeda salsa.</title>
        <authorList>
            <person name="Sun J.-Q."/>
            <person name="Xu L."/>
        </authorList>
    </citation>
    <scope>NUCLEOTIDE SEQUENCE [LARGE SCALE GENOMIC DNA]</scope>
    <source>
        <strain evidence="3 4">XS-5</strain>
    </source>
</reference>
<dbReference type="PANTHER" id="PTHR15704">
    <property type="entry name" value="SUPERKILLER 3 PROTEIN-RELATED"/>
    <property type="match status" value="1"/>
</dbReference>
<dbReference type="SMART" id="SM00028">
    <property type="entry name" value="TPR"/>
    <property type="match status" value="3"/>
</dbReference>
<feature type="repeat" description="TPR" evidence="1">
    <location>
        <begin position="72"/>
        <end position="105"/>
    </location>
</feature>
<dbReference type="RefSeq" id="WP_147582300.1">
    <property type="nucleotide sequence ID" value="NZ_CP042831.1"/>
</dbReference>
<accession>A0A5B9FR50</accession>
<protein>
    <submittedName>
        <fullName evidence="3">Tetratricopeptide repeat protein</fullName>
    </submittedName>
</protein>
<name>A0A5B9FR50_9FLAO</name>
<dbReference type="InterPro" id="IPR019734">
    <property type="entry name" value="TPR_rpt"/>
</dbReference>
<dbReference type="PROSITE" id="PS50005">
    <property type="entry name" value="TPR"/>
    <property type="match status" value="2"/>
</dbReference>
<dbReference type="GO" id="GO:0006401">
    <property type="term" value="P:RNA catabolic process"/>
    <property type="evidence" value="ECO:0007669"/>
    <property type="project" value="InterPro"/>
</dbReference>
<dbReference type="Pfam" id="PF13181">
    <property type="entry name" value="TPR_8"/>
    <property type="match status" value="1"/>
</dbReference>
<dbReference type="PANTHER" id="PTHR15704:SF8">
    <property type="match status" value="1"/>
</dbReference>
<dbReference type="KEGG" id="fak:FUA48_03815"/>
<dbReference type="EMBL" id="CP042831">
    <property type="protein sequence ID" value="QEE48729.1"/>
    <property type="molecule type" value="Genomic_DNA"/>
</dbReference>
<dbReference type="AlphaFoldDB" id="A0A5B9FR50"/>
<dbReference type="OrthoDB" id="1465784at2"/>
<keyword evidence="4" id="KW-1185">Reference proteome</keyword>
<sequence>MNRKILFCGLLFSGMLLAPAVSRAQEEPDQIALANDVFENNFYEALKQKGIENYDKALRALEICRAEEPNNPVVYHEIGKNYLALMNYPEAEKAFLKATELDPKNRWYWVGLYDVYYQTQDFNKAIPIVQKLTEWRKEFYQEDLVSLYMYTEQFDKALTLINELEQTVGQTERREMFKLQILSNNKLNKPKKQDLEEAIKKYPKEESNYLELIYLYSESNEEEKAEKIAEKLAKEIPESDWGQVSLFKFNLNNNKGDEAAKSMFRILGSKKIDRKIKHRVLNEFIIFAYNNPQYYNDLEKAVDYFADDEEVNVPKEVGKFFFTKRNFDQAGHYFQKSLAADADDIEAIELLLYTYQESQRFDELYTKATEYTELFPTHARLYYFAGFAANKKQQYKKAKEWLENGMDFVVEDIELEAGFNRQLGEAYAGLGDEKKKEAYFSKANKLQKPGE</sequence>
<organism evidence="3 4">
    <name type="scientific">Flavobacterium alkalisoli</name>
    <dbReference type="NCBI Taxonomy" id="2602769"/>
    <lineage>
        <taxon>Bacteria</taxon>
        <taxon>Pseudomonadati</taxon>
        <taxon>Bacteroidota</taxon>
        <taxon>Flavobacteriia</taxon>
        <taxon>Flavobacteriales</taxon>
        <taxon>Flavobacteriaceae</taxon>
        <taxon>Flavobacterium</taxon>
    </lineage>
</organism>
<dbReference type="InterPro" id="IPR039226">
    <property type="entry name" value="Ski3/TTC37"/>
</dbReference>
<feature type="signal peptide" evidence="2">
    <location>
        <begin position="1"/>
        <end position="24"/>
    </location>
</feature>
<dbReference type="InterPro" id="IPR011990">
    <property type="entry name" value="TPR-like_helical_dom_sf"/>
</dbReference>
<keyword evidence="1" id="KW-0802">TPR repeat</keyword>
<dbReference type="Proteomes" id="UP000321222">
    <property type="component" value="Chromosome"/>
</dbReference>
<evidence type="ECO:0000256" key="1">
    <source>
        <dbReference type="PROSITE-ProRule" id="PRU00339"/>
    </source>
</evidence>
<proteinExistence type="predicted"/>
<evidence type="ECO:0000313" key="3">
    <source>
        <dbReference type="EMBL" id="QEE48729.1"/>
    </source>
</evidence>
<dbReference type="SUPFAM" id="SSF48452">
    <property type="entry name" value="TPR-like"/>
    <property type="match status" value="2"/>
</dbReference>
<dbReference type="GO" id="GO:0055087">
    <property type="term" value="C:Ski complex"/>
    <property type="evidence" value="ECO:0007669"/>
    <property type="project" value="InterPro"/>
</dbReference>
<gene>
    <name evidence="3" type="ORF">FUA48_03815</name>
</gene>
<feature type="chain" id="PRO_5023116113" evidence="2">
    <location>
        <begin position="25"/>
        <end position="451"/>
    </location>
</feature>
<evidence type="ECO:0000313" key="4">
    <source>
        <dbReference type="Proteomes" id="UP000321222"/>
    </source>
</evidence>
<feature type="repeat" description="TPR" evidence="1">
    <location>
        <begin position="311"/>
        <end position="344"/>
    </location>
</feature>
<dbReference type="Gene3D" id="1.25.40.10">
    <property type="entry name" value="Tetratricopeptide repeat domain"/>
    <property type="match status" value="2"/>
</dbReference>
<keyword evidence="2" id="KW-0732">Signal</keyword>
<evidence type="ECO:0000256" key="2">
    <source>
        <dbReference type="SAM" id="SignalP"/>
    </source>
</evidence>